<reference evidence="1" key="1">
    <citation type="submission" date="2014-05" db="EMBL/GenBank/DDBJ databases">
        <title>The transcriptome of the halophilic microalga Tetraselmis sp. GSL018 isolated from the Great Salt Lake, Utah.</title>
        <authorList>
            <person name="Jinkerson R.E."/>
            <person name="D'Adamo S."/>
            <person name="Posewitz M.C."/>
        </authorList>
    </citation>
    <scope>NUCLEOTIDE SEQUENCE</scope>
    <source>
        <strain evidence="1">GSL018</strain>
    </source>
</reference>
<dbReference type="AlphaFoldDB" id="A0A061SHU8"/>
<sequence>MGRWCKDRSSSAGAKAWIPVYAASWWNAAEVDRFLADKSKPIWVSLSAERTEVYREIMRLYYGHSPEMERIFGRRGPFWARHYMFWHNSRPLTLIYEVFSPSLEKYLGPCLLQDKSANPLSSLSVDDRADEE</sequence>
<keyword evidence="1" id="KW-0456">Lyase</keyword>
<dbReference type="InterPro" id="IPR028978">
    <property type="entry name" value="Chorismate_lyase_/UTRA_dom_sf"/>
</dbReference>
<dbReference type="GO" id="GO:0016829">
    <property type="term" value="F:lyase activity"/>
    <property type="evidence" value="ECO:0007669"/>
    <property type="project" value="UniProtKB-KW"/>
</dbReference>
<protein>
    <submittedName>
        <fullName evidence="1">Chorismate lyase</fullName>
    </submittedName>
</protein>
<name>A0A061SHU8_9CHLO</name>
<dbReference type="EMBL" id="GBEZ01002780">
    <property type="protein sequence ID" value="JAC82306.1"/>
    <property type="molecule type" value="Transcribed_RNA"/>
</dbReference>
<dbReference type="InterPro" id="IPR002800">
    <property type="entry name" value="Rv2949c-like"/>
</dbReference>
<dbReference type="Pfam" id="PF01947">
    <property type="entry name" value="Rv2949c-like"/>
    <property type="match status" value="1"/>
</dbReference>
<evidence type="ECO:0000313" key="1">
    <source>
        <dbReference type="EMBL" id="JAC82306.1"/>
    </source>
</evidence>
<accession>A0A061SHU8</accession>
<organism evidence="1">
    <name type="scientific">Tetraselmis sp. GSL018</name>
    <dbReference type="NCBI Taxonomy" id="582737"/>
    <lineage>
        <taxon>Eukaryota</taxon>
        <taxon>Viridiplantae</taxon>
        <taxon>Chlorophyta</taxon>
        <taxon>core chlorophytes</taxon>
        <taxon>Chlorodendrophyceae</taxon>
        <taxon>Chlorodendrales</taxon>
        <taxon>Chlorodendraceae</taxon>
        <taxon>Tetraselmis</taxon>
    </lineage>
</organism>
<gene>
    <name evidence="1" type="ORF">TSPGSL018_6024</name>
</gene>
<dbReference type="Gene3D" id="3.40.1410.10">
    <property type="entry name" value="Chorismate lyase-like"/>
    <property type="match status" value="1"/>
</dbReference>
<proteinExistence type="predicted"/>
<dbReference type="SUPFAM" id="SSF64288">
    <property type="entry name" value="Chorismate lyase-like"/>
    <property type="match status" value="1"/>
</dbReference>